<evidence type="ECO:0000256" key="1">
    <source>
        <dbReference type="SAM" id="Coils"/>
    </source>
</evidence>
<name>A0A1G2D4L5_9BACT</name>
<dbReference type="Proteomes" id="UP000177996">
    <property type="component" value="Unassembled WGS sequence"/>
</dbReference>
<protein>
    <submittedName>
        <fullName evidence="3">Uncharacterized protein</fullName>
    </submittedName>
</protein>
<sequence length="455" mass="49521">MSIGEVAGGSTRELLAELIPGEGRRTRTARAVAAVAPSDIRVELAAELSATLAKSGKLTAEERQALAQRILSATVTEMRVNLPEDQKVLAELLKSLDDDLANIGGAIGEFQTFNTQEQGLINAANQLVASAEGHVTLAKTKLAGLESAWFFKDSRMATAKVELENTEKNVVSAKLGVAQARDQAKIDQEKRLLNADFTVLYDRFTKRIEATCKVLETSRDGAWENYNQVVEQLRITHEDKTGAAAAMEKLDGMISEASQKLEQDKEQCATLTPGTAERTTLEQAISEQVNRVQELQGKRNEALAIFQAKERATPELETHRDTILAQYHVHRMNLASLRANSDSCRTAFDSRLEQMKGMSSIDASGKIDSVGAAIAQRGAEQAAQAMIASVRQAVEMIEQHPERLEKLMHVQDAQQEGMAELLARLQKASEASMNRGGRIEEHQPSGDSDGTGTGS</sequence>
<dbReference type="EMBL" id="MHLL01000032">
    <property type="protein sequence ID" value="OGZ08575.1"/>
    <property type="molecule type" value="Genomic_DNA"/>
</dbReference>
<keyword evidence="1" id="KW-0175">Coiled coil</keyword>
<dbReference type="AlphaFoldDB" id="A0A1G2D4L5"/>
<feature type="coiled-coil region" evidence="1">
    <location>
        <begin position="247"/>
        <end position="298"/>
    </location>
</feature>
<proteinExistence type="predicted"/>
<evidence type="ECO:0000313" key="4">
    <source>
        <dbReference type="Proteomes" id="UP000177996"/>
    </source>
</evidence>
<evidence type="ECO:0000313" key="3">
    <source>
        <dbReference type="EMBL" id="OGZ08575.1"/>
    </source>
</evidence>
<accession>A0A1G2D4L5</accession>
<reference evidence="3 4" key="1">
    <citation type="journal article" date="2016" name="Nat. Commun.">
        <title>Thousands of microbial genomes shed light on interconnected biogeochemical processes in an aquifer system.</title>
        <authorList>
            <person name="Anantharaman K."/>
            <person name="Brown C.T."/>
            <person name="Hug L.A."/>
            <person name="Sharon I."/>
            <person name="Castelle C.J."/>
            <person name="Probst A.J."/>
            <person name="Thomas B.C."/>
            <person name="Singh A."/>
            <person name="Wilkins M.J."/>
            <person name="Karaoz U."/>
            <person name="Brodie E.L."/>
            <person name="Williams K.H."/>
            <person name="Hubbard S.S."/>
            <person name="Banfield J.F."/>
        </authorList>
    </citation>
    <scope>NUCLEOTIDE SEQUENCE [LARGE SCALE GENOMIC DNA]</scope>
</reference>
<gene>
    <name evidence="3" type="ORF">A3D65_04955</name>
</gene>
<organism evidence="3 4">
    <name type="scientific">Candidatus Lloydbacteria bacterium RIFCSPHIGHO2_02_FULL_50_13</name>
    <dbReference type="NCBI Taxonomy" id="1798661"/>
    <lineage>
        <taxon>Bacteria</taxon>
        <taxon>Candidatus Lloydiibacteriota</taxon>
    </lineage>
</organism>
<comment type="caution">
    <text evidence="3">The sequence shown here is derived from an EMBL/GenBank/DDBJ whole genome shotgun (WGS) entry which is preliminary data.</text>
</comment>
<evidence type="ECO:0000256" key="2">
    <source>
        <dbReference type="SAM" id="MobiDB-lite"/>
    </source>
</evidence>
<feature type="region of interest" description="Disordered" evidence="2">
    <location>
        <begin position="429"/>
        <end position="455"/>
    </location>
</feature>